<dbReference type="AlphaFoldDB" id="A7NJV0"/>
<dbReference type="KEGG" id="rca:Rcas_1678"/>
<dbReference type="HOGENOM" id="CLU_413800_0_0_0"/>
<dbReference type="STRING" id="383372.Rcas_1678"/>
<name>A7NJV0_ROSCS</name>
<accession>A7NJV0</accession>
<feature type="transmembrane region" description="Helical" evidence="1">
    <location>
        <begin position="219"/>
        <end position="241"/>
    </location>
</feature>
<feature type="transmembrane region" description="Helical" evidence="1">
    <location>
        <begin position="346"/>
        <end position="365"/>
    </location>
</feature>
<gene>
    <name evidence="2" type="ordered locus">Rcas_1678</name>
</gene>
<dbReference type="RefSeq" id="WP_012120197.1">
    <property type="nucleotide sequence ID" value="NC_009767.1"/>
</dbReference>
<sequence length="694" mass="75597">MVQHLVDRSIRMVFAHLRRNRLIAAAIFTALLLLYLPTLTRVHTFDALSYVTSVERKPWTELFHPHHLAYGPLGSLMLTLSRALGYDNGAALPMQLVNAVAGALGAALFYLTVCAATGRDDVALPATLLLGVAYAYWYYAIEIEVYTLATFFLIVCLALMTRPTPWTARRCLALGIAQGGAVLFHQTNVLLCAPIVLSALSDLRTAWKPGSARAAVGRWSGYAVALALIVAMPYLYAMLVVSNFRAPAEMLAWLTEYARTGWWGGPLTVATIADLGAGLSDTLAQPGGGWFYLALGGVVAWAWGRHSQIPTGEQDDAQGNRVALTPLIAWLATYGAFFAWWEPDNIEFWIASLPPACLVFAAALARARWWSAPVWTSLAIVGVIAWGNYGSIVRRGDPSTDLQRLIARELAARSTPADLLIVPDGLQELYLPYYERRENFLSLNQALFDSGGSWDDACATIRSRIATAQRAGAAVLIADEALHPPPRVLNRHGIAQAQVDGCFAPYHATLVDLALAEPLPSYRRLPSATETALAGGWVFERDAMGWQAFNVAGERLDGGWRFRPGIDPALLSPLLNLDAREVTAIEIRMANGTRARDAQLFYAGIDGALTEEYSVRWQLAETAEAVTYVIDLREASGWHGIITRLRFDPVGMGDDGEIRVEWVRLRLATPSGKQALASVGRLSSTLSICAAHAA</sequence>
<reference evidence="2 3" key="1">
    <citation type="submission" date="2007-08" db="EMBL/GenBank/DDBJ databases">
        <title>Complete sequence of Roseiflexus castenholzii DSM 13941.</title>
        <authorList>
            <consortium name="US DOE Joint Genome Institute"/>
            <person name="Copeland A."/>
            <person name="Lucas S."/>
            <person name="Lapidus A."/>
            <person name="Barry K."/>
            <person name="Glavina del Rio T."/>
            <person name="Dalin E."/>
            <person name="Tice H."/>
            <person name="Pitluck S."/>
            <person name="Thompson L.S."/>
            <person name="Brettin T."/>
            <person name="Bruce D."/>
            <person name="Detter J.C."/>
            <person name="Han C."/>
            <person name="Tapia R."/>
            <person name="Schmutz J."/>
            <person name="Larimer F."/>
            <person name="Land M."/>
            <person name="Hauser L."/>
            <person name="Kyrpides N."/>
            <person name="Mikhailova N."/>
            <person name="Bryant D.A."/>
            <person name="Hanada S."/>
            <person name="Tsukatani Y."/>
            <person name="Richardson P."/>
        </authorList>
    </citation>
    <scope>NUCLEOTIDE SEQUENCE [LARGE SCALE GENOMIC DNA]</scope>
    <source>
        <strain evidence="3">DSM 13941 / HLO8</strain>
    </source>
</reference>
<feature type="transmembrane region" description="Helical" evidence="1">
    <location>
        <begin position="66"/>
        <end position="84"/>
    </location>
</feature>
<proteinExistence type="predicted"/>
<protein>
    <submittedName>
        <fullName evidence="2">Uncharacterized protein</fullName>
    </submittedName>
</protein>
<dbReference type="Proteomes" id="UP000000263">
    <property type="component" value="Chromosome"/>
</dbReference>
<keyword evidence="1" id="KW-0472">Membrane</keyword>
<evidence type="ECO:0000256" key="1">
    <source>
        <dbReference type="SAM" id="Phobius"/>
    </source>
</evidence>
<feature type="transmembrane region" description="Helical" evidence="1">
    <location>
        <begin position="372"/>
        <end position="389"/>
    </location>
</feature>
<evidence type="ECO:0000313" key="2">
    <source>
        <dbReference type="EMBL" id="ABU57770.1"/>
    </source>
</evidence>
<organism evidence="2 3">
    <name type="scientific">Roseiflexus castenholzii (strain DSM 13941 / HLO8)</name>
    <dbReference type="NCBI Taxonomy" id="383372"/>
    <lineage>
        <taxon>Bacteria</taxon>
        <taxon>Bacillati</taxon>
        <taxon>Chloroflexota</taxon>
        <taxon>Chloroflexia</taxon>
        <taxon>Chloroflexales</taxon>
        <taxon>Roseiflexineae</taxon>
        <taxon>Roseiflexaceae</taxon>
        <taxon>Roseiflexus</taxon>
    </lineage>
</organism>
<keyword evidence="1" id="KW-1133">Transmembrane helix</keyword>
<dbReference type="EMBL" id="CP000804">
    <property type="protein sequence ID" value="ABU57770.1"/>
    <property type="molecule type" value="Genomic_DNA"/>
</dbReference>
<dbReference type="eggNOG" id="COG1807">
    <property type="taxonomic scope" value="Bacteria"/>
</dbReference>
<feature type="transmembrane region" description="Helical" evidence="1">
    <location>
        <begin position="138"/>
        <end position="160"/>
    </location>
</feature>
<keyword evidence="3" id="KW-1185">Reference proteome</keyword>
<feature type="transmembrane region" description="Helical" evidence="1">
    <location>
        <begin position="322"/>
        <end position="340"/>
    </location>
</feature>
<evidence type="ECO:0000313" key="3">
    <source>
        <dbReference type="Proteomes" id="UP000000263"/>
    </source>
</evidence>
<keyword evidence="1" id="KW-0812">Transmembrane</keyword>
<feature type="transmembrane region" description="Helical" evidence="1">
    <location>
        <begin position="96"/>
        <end position="118"/>
    </location>
</feature>